<comment type="caution">
    <text evidence="3">The sequence shown here is derived from an EMBL/GenBank/DDBJ whole genome shotgun (WGS) entry which is preliminary data.</text>
</comment>
<protein>
    <recommendedName>
        <fullName evidence="2">Chromo domain-containing protein</fullName>
    </recommendedName>
</protein>
<dbReference type="SUPFAM" id="SSF54160">
    <property type="entry name" value="Chromo domain-like"/>
    <property type="match status" value="1"/>
</dbReference>
<accession>A0AAW1MKH9</accession>
<dbReference type="InterPro" id="IPR016197">
    <property type="entry name" value="Chromo-like_dom_sf"/>
</dbReference>
<keyword evidence="1" id="KW-0175">Coiled coil</keyword>
<dbReference type="PANTHER" id="PTHR45835:SF104">
    <property type="entry name" value="PROTEIN NYNRIN-LIKE"/>
    <property type="match status" value="1"/>
</dbReference>
<dbReference type="Pfam" id="PF24626">
    <property type="entry name" value="SH3_Tf2-1"/>
    <property type="match status" value="1"/>
</dbReference>
<dbReference type="InterPro" id="IPR056924">
    <property type="entry name" value="SH3_Tf2-1"/>
</dbReference>
<sequence length="240" mass="27854">MCGEKPKEWSMWLPLAEWWYNTTYHSATHLTPYEAVYNQPPPIRLPYLSGESRVESVDRTMQHREAMLALLKEQLAKAQHRMKMQADKGRTERVFTIGEWVWLKLQPYRQGSVQHRINEKISPKYYGPFQVEDIVGNVAYKLALPETAKIHRVFHVSQLKILKGMLPAAAHIPSWMQGLSSDDAIQPAAALDKRVIKRQNKAAVQYLVHWEGFPVHDATWEFAESIEQQYPDFAQKLTET</sequence>
<dbReference type="AlphaFoldDB" id="A0AAW1MKH9"/>
<gene>
    <name evidence="3" type="ORF">RND81_02G092500</name>
</gene>
<dbReference type="Gene3D" id="2.40.50.40">
    <property type="match status" value="1"/>
</dbReference>
<organism evidence="3 4">
    <name type="scientific">Saponaria officinalis</name>
    <name type="common">Common soapwort</name>
    <name type="synonym">Lychnis saponaria</name>
    <dbReference type="NCBI Taxonomy" id="3572"/>
    <lineage>
        <taxon>Eukaryota</taxon>
        <taxon>Viridiplantae</taxon>
        <taxon>Streptophyta</taxon>
        <taxon>Embryophyta</taxon>
        <taxon>Tracheophyta</taxon>
        <taxon>Spermatophyta</taxon>
        <taxon>Magnoliopsida</taxon>
        <taxon>eudicotyledons</taxon>
        <taxon>Gunneridae</taxon>
        <taxon>Pentapetalae</taxon>
        <taxon>Caryophyllales</taxon>
        <taxon>Caryophyllaceae</taxon>
        <taxon>Caryophylleae</taxon>
        <taxon>Saponaria</taxon>
    </lineage>
</organism>
<feature type="coiled-coil region" evidence="1">
    <location>
        <begin position="61"/>
        <end position="88"/>
    </location>
</feature>
<dbReference type="InterPro" id="IPR036397">
    <property type="entry name" value="RNaseH_sf"/>
</dbReference>
<name>A0AAW1MKH9_SAPOF</name>
<dbReference type="Pfam" id="PF00385">
    <property type="entry name" value="Chromo"/>
    <property type="match status" value="1"/>
</dbReference>
<dbReference type="SUPFAM" id="SSF53098">
    <property type="entry name" value="Ribonuclease H-like"/>
    <property type="match status" value="1"/>
</dbReference>
<evidence type="ECO:0000313" key="3">
    <source>
        <dbReference type="EMBL" id="KAK9748954.1"/>
    </source>
</evidence>
<dbReference type="PROSITE" id="PS50013">
    <property type="entry name" value="CHROMO_2"/>
    <property type="match status" value="1"/>
</dbReference>
<keyword evidence="4" id="KW-1185">Reference proteome</keyword>
<reference evidence="3" key="1">
    <citation type="submission" date="2024-03" db="EMBL/GenBank/DDBJ databases">
        <title>WGS assembly of Saponaria officinalis var. Norfolk2.</title>
        <authorList>
            <person name="Jenkins J."/>
            <person name="Shu S."/>
            <person name="Grimwood J."/>
            <person name="Barry K."/>
            <person name="Goodstein D."/>
            <person name="Schmutz J."/>
            <person name="Leebens-Mack J."/>
            <person name="Osbourn A."/>
        </authorList>
    </citation>
    <scope>NUCLEOTIDE SEQUENCE [LARGE SCALE GENOMIC DNA]</scope>
    <source>
        <strain evidence="3">JIC</strain>
    </source>
</reference>
<evidence type="ECO:0000259" key="2">
    <source>
        <dbReference type="PROSITE" id="PS50013"/>
    </source>
</evidence>
<feature type="domain" description="Chromo" evidence="2">
    <location>
        <begin position="189"/>
        <end position="240"/>
    </location>
</feature>
<proteinExistence type="predicted"/>
<dbReference type="EMBL" id="JBDFQZ010000002">
    <property type="protein sequence ID" value="KAK9748954.1"/>
    <property type="molecule type" value="Genomic_DNA"/>
</dbReference>
<dbReference type="InterPro" id="IPR000953">
    <property type="entry name" value="Chromo/chromo_shadow_dom"/>
</dbReference>
<dbReference type="Proteomes" id="UP001443914">
    <property type="component" value="Unassembled WGS sequence"/>
</dbReference>
<dbReference type="GO" id="GO:0003676">
    <property type="term" value="F:nucleic acid binding"/>
    <property type="evidence" value="ECO:0007669"/>
    <property type="project" value="InterPro"/>
</dbReference>
<dbReference type="InterPro" id="IPR023780">
    <property type="entry name" value="Chromo_domain"/>
</dbReference>
<dbReference type="InterPro" id="IPR012337">
    <property type="entry name" value="RNaseH-like_sf"/>
</dbReference>
<evidence type="ECO:0000313" key="4">
    <source>
        <dbReference type="Proteomes" id="UP001443914"/>
    </source>
</evidence>
<dbReference type="Gene3D" id="3.30.420.10">
    <property type="entry name" value="Ribonuclease H-like superfamily/Ribonuclease H"/>
    <property type="match status" value="1"/>
</dbReference>
<dbReference type="PANTHER" id="PTHR45835">
    <property type="entry name" value="YALI0A06105P"/>
    <property type="match status" value="1"/>
</dbReference>
<evidence type="ECO:0000256" key="1">
    <source>
        <dbReference type="SAM" id="Coils"/>
    </source>
</evidence>